<dbReference type="InterPro" id="IPR035684">
    <property type="entry name" value="ArgRS_core"/>
</dbReference>
<comment type="caution">
    <text evidence="15">The sequence shown here is derived from an EMBL/GenBank/DDBJ whole genome shotgun (WGS) entry which is preliminary data.</text>
</comment>
<dbReference type="HAMAP" id="MF_00123">
    <property type="entry name" value="Arg_tRNA_synth"/>
    <property type="match status" value="1"/>
</dbReference>
<dbReference type="PANTHER" id="PTHR11956">
    <property type="entry name" value="ARGINYL-TRNA SYNTHETASE"/>
    <property type="match status" value="1"/>
</dbReference>
<accession>A0A1Q9JG16</accession>
<comment type="catalytic activity">
    <reaction evidence="10 11">
        <text>tRNA(Arg) + L-arginine + ATP = L-arginyl-tRNA(Arg) + AMP + diphosphate</text>
        <dbReference type="Rhea" id="RHEA:20301"/>
        <dbReference type="Rhea" id="RHEA-COMP:9658"/>
        <dbReference type="Rhea" id="RHEA-COMP:9673"/>
        <dbReference type="ChEBI" id="CHEBI:30616"/>
        <dbReference type="ChEBI" id="CHEBI:32682"/>
        <dbReference type="ChEBI" id="CHEBI:33019"/>
        <dbReference type="ChEBI" id="CHEBI:78442"/>
        <dbReference type="ChEBI" id="CHEBI:78513"/>
        <dbReference type="ChEBI" id="CHEBI:456215"/>
        <dbReference type="EC" id="6.1.1.19"/>
    </reaction>
</comment>
<keyword evidence="7 11" id="KW-0067">ATP-binding</keyword>
<protein>
    <recommendedName>
        <fullName evidence="11">Arginine--tRNA ligase</fullName>
        <ecNumber evidence="11">6.1.1.19</ecNumber>
    </recommendedName>
    <alternativeName>
        <fullName evidence="11">Arginyl-tRNA synthetase</fullName>
        <shortName evidence="11">ArgRS</shortName>
    </alternativeName>
</protein>
<dbReference type="Pfam" id="PF05746">
    <property type="entry name" value="DALR_1"/>
    <property type="match status" value="1"/>
</dbReference>
<evidence type="ECO:0000256" key="6">
    <source>
        <dbReference type="ARBA" id="ARBA00022741"/>
    </source>
</evidence>
<proteinExistence type="inferred from homology"/>
<dbReference type="GO" id="GO:0005737">
    <property type="term" value="C:cytoplasm"/>
    <property type="evidence" value="ECO:0007669"/>
    <property type="project" value="UniProtKB-SubCell"/>
</dbReference>
<reference evidence="15 16" key="1">
    <citation type="journal article" date="2016" name="Appl. Environ. Microbiol.">
        <title>Function and Phylogeny of Bacterial Butyryl Coenzyme A:Acetate Transferases and Their Diversity in the Proximal Colon of Swine.</title>
        <authorList>
            <person name="Trachsel J."/>
            <person name="Bayles D.O."/>
            <person name="Looft T."/>
            <person name="Levine U.Y."/>
            <person name="Allen H.K."/>
        </authorList>
    </citation>
    <scope>NUCLEOTIDE SEQUENCE [LARGE SCALE GENOMIC DNA]</scope>
    <source>
        <strain evidence="15 16">68-3-10</strain>
    </source>
</reference>
<comment type="subcellular location">
    <subcellularLocation>
        <location evidence="1 11">Cytoplasm</location>
    </subcellularLocation>
</comment>
<dbReference type="GO" id="GO:0006420">
    <property type="term" value="P:arginyl-tRNA aminoacylation"/>
    <property type="evidence" value="ECO:0007669"/>
    <property type="project" value="UniProtKB-UniRule"/>
</dbReference>
<dbReference type="Pfam" id="PF03485">
    <property type="entry name" value="Arg_tRNA_synt_N"/>
    <property type="match status" value="1"/>
</dbReference>
<gene>
    <name evidence="11" type="primary">argS</name>
    <name evidence="15" type="ORF">BHK98_03345</name>
</gene>
<evidence type="ECO:0000256" key="1">
    <source>
        <dbReference type="ARBA" id="ARBA00004496"/>
    </source>
</evidence>
<dbReference type="SMART" id="SM01016">
    <property type="entry name" value="Arg_tRNA_synt_N"/>
    <property type="match status" value="1"/>
</dbReference>
<dbReference type="CDD" id="cd07956">
    <property type="entry name" value="Anticodon_Ia_Arg"/>
    <property type="match status" value="1"/>
</dbReference>
<dbReference type="SUPFAM" id="SSF52374">
    <property type="entry name" value="Nucleotidylyl transferase"/>
    <property type="match status" value="1"/>
</dbReference>
<evidence type="ECO:0000259" key="14">
    <source>
        <dbReference type="SMART" id="SM01016"/>
    </source>
</evidence>
<dbReference type="SUPFAM" id="SSF55190">
    <property type="entry name" value="Arginyl-tRNA synthetase (ArgRS), N-terminal 'additional' domain"/>
    <property type="match status" value="1"/>
</dbReference>
<dbReference type="EC" id="6.1.1.19" evidence="11"/>
<feature type="short sequence motif" description="'HIGH' region" evidence="11">
    <location>
        <begin position="122"/>
        <end position="132"/>
    </location>
</feature>
<dbReference type="InterPro" id="IPR001278">
    <property type="entry name" value="Arg-tRNA-ligase"/>
</dbReference>
<evidence type="ECO:0000256" key="9">
    <source>
        <dbReference type="ARBA" id="ARBA00023146"/>
    </source>
</evidence>
<dbReference type="OrthoDB" id="9805987at2"/>
<organism evidence="15 16">
    <name type="scientific">Hornefia porci</name>
    <dbReference type="NCBI Taxonomy" id="2652292"/>
    <lineage>
        <taxon>Bacteria</taxon>
        <taxon>Bacillati</taxon>
        <taxon>Bacillota</taxon>
        <taxon>Clostridia</taxon>
        <taxon>Peptostreptococcales</taxon>
        <taxon>Anaerovoracaceae</taxon>
        <taxon>Hornefia</taxon>
    </lineage>
</organism>
<evidence type="ECO:0000256" key="8">
    <source>
        <dbReference type="ARBA" id="ARBA00022917"/>
    </source>
</evidence>
<dbReference type="CDD" id="cd00671">
    <property type="entry name" value="ArgRS_core"/>
    <property type="match status" value="1"/>
</dbReference>
<dbReference type="InterPro" id="IPR009080">
    <property type="entry name" value="tRNAsynth_Ia_anticodon-bd"/>
</dbReference>
<dbReference type="Gene3D" id="1.10.730.10">
    <property type="entry name" value="Isoleucyl-tRNA Synthetase, Domain 1"/>
    <property type="match status" value="1"/>
</dbReference>
<evidence type="ECO:0000256" key="12">
    <source>
        <dbReference type="RuleBase" id="RU363038"/>
    </source>
</evidence>
<evidence type="ECO:0000256" key="5">
    <source>
        <dbReference type="ARBA" id="ARBA00022598"/>
    </source>
</evidence>
<feature type="domain" description="Arginyl tRNA synthetase N-terminal" evidence="14">
    <location>
        <begin position="6"/>
        <end position="85"/>
    </location>
</feature>
<dbReference type="PRINTS" id="PR01038">
    <property type="entry name" value="TRNASYNTHARG"/>
</dbReference>
<dbReference type="EMBL" id="MJIE01000001">
    <property type="protein sequence ID" value="OLR55180.1"/>
    <property type="molecule type" value="Genomic_DNA"/>
</dbReference>
<keyword evidence="5 11" id="KW-0436">Ligase</keyword>
<dbReference type="Pfam" id="PF00750">
    <property type="entry name" value="tRNA-synt_1d"/>
    <property type="match status" value="1"/>
</dbReference>
<dbReference type="GO" id="GO:0005524">
    <property type="term" value="F:ATP binding"/>
    <property type="evidence" value="ECO:0007669"/>
    <property type="project" value="UniProtKB-UniRule"/>
</dbReference>
<feature type="domain" description="DALR anticodon binding" evidence="13">
    <location>
        <begin position="452"/>
        <end position="573"/>
    </location>
</feature>
<dbReference type="InterPro" id="IPR001412">
    <property type="entry name" value="aa-tRNA-synth_I_CS"/>
</dbReference>
<dbReference type="PROSITE" id="PS00178">
    <property type="entry name" value="AA_TRNA_LIGASE_I"/>
    <property type="match status" value="1"/>
</dbReference>
<evidence type="ECO:0000259" key="13">
    <source>
        <dbReference type="SMART" id="SM00836"/>
    </source>
</evidence>
<dbReference type="GO" id="GO:0004814">
    <property type="term" value="F:arginine-tRNA ligase activity"/>
    <property type="evidence" value="ECO:0007669"/>
    <property type="project" value="UniProtKB-UniRule"/>
</dbReference>
<evidence type="ECO:0000256" key="2">
    <source>
        <dbReference type="ARBA" id="ARBA00005594"/>
    </source>
</evidence>
<dbReference type="InterPro" id="IPR036695">
    <property type="entry name" value="Arg-tRNA-synth_N_sf"/>
</dbReference>
<keyword evidence="9 11" id="KW-0030">Aminoacyl-tRNA synthetase</keyword>
<dbReference type="InterPro" id="IPR005148">
    <property type="entry name" value="Arg-tRNA-synth_N"/>
</dbReference>
<dbReference type="Gene3D" id="3.30.1360.70">
    <property type="entry name" value="Arginyl tRNA synthetase N-terminal domain"/>
    <property type="match status" value="1"/>
</dbReference>
<dbReference type="InterPro" id="IPR014729">
    <property type="entry name" value="Rossmann-like_a/b/a_fold"/>
</dbReference>
<dbReference type="RefSeq" id="WP_075712179.1">
    <property type="nucleotide sequence ID" value="NZ_MJIE01000001.1"/>
</dbReference>
<dbReference type="InterPro" id="IPR008909">
    <property type="entry name" value="DALR_anticod-bd"/>
</dbReference>
<evidence type="ECO:0000256" key="4">
    <source>
        <dbReference type="ARBA" id="ARBA00022490"/>
    </source>
</evidence>
<comment type="subunit">
    <text evidence="3 11">Monomer.</text>
</comment>
<dbReference type="SUPFAM" id="SSF47323">
    <property type="entry name" value="Anticodon-binding domain of a subclass of class I aminoacyl-tRNA synthetases"/>
    <property type="match status" value="1"/>
</dbReference>
<comment type="similarity">
    <text evidence="2 11 12">Belongs to the class-I aminoacyl-tRNA synthetase family.</text>
</comment>
<dbReference type="FunFam" id="3.40.50.620:FF:000116">
    <property type="entry name" value="Arginine--tRNA ligase"/>
    <property type="match status" value="1"/>
</dbReference>
<evidence type="ECO:0000313" key="15">
    <source>
        <dbReference type="EMBL" id="OLR55180.1"/>
    </source>
</evidence>
<evidence type="ECO:0000313" key="16">
    <source>
        <dbReference type="Proteomes" id="UP000187404"/>
    </source>
</evidence>
<keyword evidence="4 11" id="KW-0963">Cytoplasm</keyword>
<dbReference type="Proteomes" id="UP000187404">
    <property type="component" value="Unassembled WGS sequence"/>
</dbReference>
<dbReference type="PANTHER" id="PTHR11956:SF5">
    <property type="entry name" value="ARGININE--TRNA LIGASE, CYTOPLASMIC"/>
    <property type="match status" value="1"/>
</dbReference>
<evidence type="ECO:0000256" key="7">
    <source>
        <dbReference type="ARBA" id="ARBA00022840"/>
    </source>
</evidence>
<evidence type="ECO:0000256" key="3">
    <source>
        <dbReference type="ARBA" id="ARBA00011245"/>
    </source>
</evidence>
<sequence>MVNYKEEISKIIAGQVSELSEEDALELVEIPQDPAMGDYAFPCFRLAKLLRKSPQSIAADIAQAIADRPLFEKVEQVNAYVNMFLSKEMYTRSTLEDAMDGENFGKTNVGDGKLVIVEYSSPNIAKPFHIGHIRSTVIGNSINLIYRALGYKVRRLNHVGDYGTQFGKMIVAYRHWGNEQDVKDNPITTLLGYYTKFHVEAEKHPELDDEARKAFADLEKGQEEEVKLWKWFREESMKEFNRVYKMLDIEFDEVDGESFYSDKMQRFIDELKEKGLLEESRGAQIVDLEEYGMPPALITKSDGSTLYCTRDIATAVYRKETYDFYKNIYVVASQQNLYFQQWMKVVELLGYDWVKDCIHVPFGMVSLEDGTMSTRAGRVVFLEDVLNKAVEKTREIIAEKNPAADEAFIDDVAHQVGIGAVIFQELSNNKIKDYVFKWDKVLNFDGETGPYVQYTHARCASVLRKAGEETVAKAWNLDDVDFSYLNSDSAYALTRLLYALPQTVVEAGEKFEPSIITRHIVNIAQAYNRFYHDEHILSENEEERVAKVALTIAAKNGIRNGLALLGMKAPERM</sequence>
<dbReference type="NCBIfam" id="TIGR00456">
    <property type="entry name" value="argS"/>
    <property type="match status" value="1"/>
</dbReference>
<keyword evidence="8 11" id="KW-0648">Protein biosynthesis</keyword>
<dbReference type="STRING" id="1261640.BHK98_03345"/>
<evidence type="ECO:0000256" key="10">
    <source>
        <dbReference type="ARBA" id="ARBA00049339"/>
    </source>
</evidence>
<dbReference type="AlphaFoldDB" id="A0A1Q9JG16"/>
<dbReference type="SMART" id="SM00836">
    <property type="entry name" value="DALR_1"/>
    <property type="match status" value="1"/>
</dbReference>
<keyword evidence="16" id="KW-1185">Reference proteome</keyword>
<keyword evidence="6 11" id="KW-0547">Nucleotide-binding</keyword>
<name>A0A1Q9JG16_9FIRM</name>
<evidence type="ECO:0000256" key="11">
    <source>
        <dbReference type="HAMAP-Rule" id="MF_00123"/>
    </source>
</evidence>
<dbReference type="FunFam" id="1.10.730.10:FF:000006">
    <property type="entry name" value="Arginyl-tRNA synthetase 2, mitochondrial"/>
    <property type="match status" value="1"/>
</dbReference>
<dbReference type="Gene3D" id="3.40.50.620">
    <property type="entry name" value="HUPs"/>
    <property type="match status" value="1"/>
</dbReference>